<gene>
    <name evidence="2" type="ORF">AAFF_G00255560</name>
</gene>
<evidence type="ECO:0000313" key="3">
    <source>
        <dbReference type="Proteomes" id="UP001221898"/>
    </source>
</evidence>
<protein>
    <submittedName>
        <fullName evidence="2">Uncharacterized protein</fullName>
    </submittedName>
</protein>
<dbReference type="AlphaFoldDB" id="A0AAD7RCW1"/>
<name>A0AAD7RCW1_9TELE</name>
<sequence>MRLRRAALREATNGLLCARQPTASIPAEMSMTCSPSLANTTFPHCGVIYWRKEDGTAAGDTPQTPRVISKGPSQ</sequence>
<dbReference type="Proteomes" id="UP001221898">
    <property type="component" value="Unassembled WGS sequence"/>
</dbReference>
<feature type="compositionally biased region" description="Polar residues" evidence="1">
    <location>
        <begin position="61"/>
        <end position="74"/>
    </location>
</feature>
<organism evidence="2 3">
    <name type="scientific">Aldrovandia affinis</name>
    <dbReference type="NCBI Taxonomy" id="143900"/>
    <lineage>
        <taxon>Eukaryota</taxon>
        <taxon>Metazoa</taxon>
        <taxon>Chordata</taxon>
        <taxon>Craniata</taxon>
        <taxon>Vertebrata</taxon>
        <taxon>Euteleostomi</taxon>
        <taxon>Actinopterygii</taxon>
        <taxon>Neopterygii</taxon>
        <taxon>Teleostei</taxon>
        <taxon>Notacanthiformes</taxon>
        <taxon>Halosauridae</taxon>
        <taxon>Aldrovandia</taxon>
    </lineage>
</organism>
<accession>A0AAD7RCW1</accession>
<keyword evidence="3" id="KW-1185">Reference proteome</keyword>
<comment type="caution">
    <text evidence="2">The sequence shown here is derived from an EMBL/GenBank/DDBJ whole genome shotgun (WGS) entry which is preliminary data.</text>
</comment>
<evidence type="ECO:0000313" key="2">
    <source>
        <dbReference type="EMBL" id="KAJ8377598.1"/>
    </source>
</evidence>
<feature type="region of interest" description="Disordered" evidence="1">
    <location>
        <begin position="55"/>
        <end position="74"/>
    </location>
</feature>
<evidence type="ECO:0000256" key="1">
    <source>
        <dbReference type="SAM" id="MobiDB-lite"/>
    </source>
</evidence>
<proteinExistence type="predicted"/>
<dbReference type="EMBL" id="JAINUG010000346">
    <property type="protein sequence ID" value="KAJ8377598.1"/>
    <property type="molecule type" value="Genomic_DNA"/>
</dbReference>
<reference evidence="2" key="1">
    <citation type="journal article" date="2023" name="Science">
        <title>Genome structures resolve the early diversification of teleost fishes.</title>
        <authorList>
            <person name="Parey E."/>
            <person name="Louis A."/>
            <person name="Montfort J."/>
            <person name="Bouchez O."/>
            <person name="Roques C."/>
            <person name="Iampietro C."/>
            <person name="Lluch J."/>
            <person name="Castinel A."/>
            <person name="Donnadieu C."/>
            <person name="Desvignes T."/>
            <person name="Floi Bucao C."/>
            <person name="Jouanno E."/>
            <person name="Wen M."/>
            <person name="Mejri S."/>
            <person name="Dirks R."/>
            <person name="Jansen H."/>
            <person name="Henkel C."/>
            <person name="Chen W.J."/>
            <person name="Zahm M."/>
            <person name="Cabau C."/>
            <person name="Klopp C."/>
            <person name="Thompson A.W."/>
            <person name="Robinson-Rechavi M."/>
            <person name="Braasch I."/>
            <person name="Lecointre G."/>
            <person name="Bobe J."/>
            <person name="Postlethwait J.H."/>
            <person name="Berthelot C."/>
            <person name="Roest Crollius H."/>
            <person name="Guiguen Y."/>
        </authorList>
    </citation>
    <scope>NUCLEOTIDE SEQUENCE</scope>
    <source>
        <strain evidence="2">NC1722</strain>
    </source>
</reference>